<dbReference type="InterPro" id="IPR013783">
    <property type="entry name" value="Ig-like_fold"/>
</dbReference>
<feature type="transmembrane region" description="Helical" evidence="2">
    <location>
        <begin position="749"/>
        <end position="769"/>
    </location>
</feature>
<gene>
    <name evidence="5" type="ORF">NU09_2919</name>
</gene>
<feature type="signal peptide" evidence="3">
    <location>
        <begin position="1"/>
        <end position="22"/>
    </location>
</feature>
<dbReference type="Gene3D" id="2.130.10.10">
    <property type="entry name" value="YVTN repeat-like/Quinoprotein amine dehydrogenase"/>
    <property type="match status" value="2"/>
</dbReference>
<dbReference type="Gene3D" id="1.10.10.10">
    <property type="entry name" value="Winged helix-like DNA-binding domain superfamily/Winged helix DNA-binding domain"/>
    <property type="match status" value="1"/>
</dbReference>
<evidence type="ECO:0000313" key="5">
    <source>
        <dbReference type="EMBL" id="RYJ41545.1"/>
    </source>
</evidence>
<evidence type="ECO:0000313" key="6">
    <source>
        <dbReference type="Proteomes" id="UP000289775"/>
    </source>
</evidence>
<evidence type="ECO:0000256" key="3">
    <source>
        <dbReference type="SAM" id="SignalP"/>
    </source>
</evidence>
<dbReference type="CDD" id="cd00063">
    <property type="entry name" value="FN3"/>
    <property type="match status" value="1"/>
</dbReference>
<dbReference type="EMBL" id="JUIW01000010">
    <property type="protein sequence ID" value="RYJ41545.1"/>
    <property type="molecule type" value="Genomic_DNA"/>
</dbReference>
<keyword evidence="2" id="KW-0472">Membrane</keyword>
<evidence type="ECO:0000259" key="4">
    <source>
        <dbReference type="SMART" id="SM00421"/>
    </source>
</evidence>
<keyword evidence="1" id="KW-0175">Coiled coil</keyword>
<dbReference type="GO" id="GO:0006355">
    <property type="term" value="P:regulation of DNA-templated transcription"/>
    <property type="evidence" value="ECO:0007669"/>
    <property type="project" value="InterPro"/>
</dbReference>
<name>A0A444W6P6_9FLAO</name>
<dbReference type="OrthoDB" id="1090267at2"/>
<dbReference type="Proteomes" id="UP000289775">
    <property type="component" value="Unassembled WGS sequence"/>
</dbReference>
<organism evidence="5 6">
    <name type="scientific">Flavobacterium beibuense</name>
    <dbReference type="NCBI Taxonomy" id="657326"/>
    <lineage>
        <taxon>Bacteria</taxon>
        <taxon>Pseudomonadati</taxon>
        <taxon>Bacteroidota</taxon>
        <taxon>Flavobacteriia</taxon>
        <taxon>Flavobacteriales</taxon>
        <taxon>Flavobacteriaceae</taxon>
        <taxon>Flavobacterium</taxon>
    </lineage>
</organism>
<reference evidence="5 6" key="1">
    <citation type="submission" date="2014-12" db="EMBL/GenBank/DDBJ databases">
        <title>Genome sequence of Flavobacterium beibuense RSKm HC5.</title>
        <authorList>
            <person name="Kim J.F."/>
            <person name="Song J.Y."/>
            <person name="Kwak M.-J."/>
            <person name="Lee S.-W."/>
        </authorList>
    </citation>
    <scope>NUCLEOTIDE SEQUENCE [LARGE SCALE GENOMIC DNA]</scope>
    <source>
        <strain evidence="5 6">RSKm HC5</strain>
    </source>
</reference>
<accession>A0A444W6P6</accession>
<feature type="coiled-coil region" evidence="1">
    <location>
        <begin position="781"/>
        <end position="815"/>
    </location>
</feature>
<feature type="domain" description="HTH luxR-type" evidence="4">
    <location>
        <begin position="901"/>
        <end position="958"/>
    </location>
</feature>
<dbReference type="GO" id="GO:0003677">
    <property type="term" value="F:DNA binding"/>
    <property type="evidence" value="ECO:0007669"/>
    <property type="project" value="InterPro"/>
</dbReference>
<dbReference type="SMART" id="SM00421">
    <property type="entry name" value="HTH_LUXR"/>
    <property type="match status" value="1"/>
</dbReference>
<dbReference type="InterPro" id="IPR011047">
    <property type="entry name" value="Quinoprotein_ADH-like_sf"/>
</dbReference>
<comment type="caution">
    <text evidence="5">The sequence shown here is derived from an EMBL/GenBank/DDBJ whole genome shotgun (WGS) entry which is preliminary data.</text>
</comment>
<dbReference type="InterPro" id="IPR011123">
    <property type="entry name" value="Y_Y_Y"/>
</dbReference>
<dbReference type="InterPro" id="IPR000792">
    <property type="entry name" value="Tscrpt_reg_LuxR_C"/>
</dbReference>
<dbReference type="RefSeq" id="WP_129752005.1">
    <property type="nucleotide sequence ID" value="NZ_JUIW01000010.1"/>
</dbReference>
<dbReference type="InterPro" id="IPR036388">
    <property type="entry name" value="WH-like_DNA-bd_sf"/>
</dbReference>
<evidence type="ECO:0000256" key="2">
    <source>
        <dbReference type="SAM" id="Phobius"/>
    </source>
</evidence>
<dbReference type="Gene3D" id="2.60.40.10">
    <property type="entry name" value="Immunoglobulins"/>
    <property type="match status" value="1"/>
</dbReference>
<keyword evidence="3" id="KW-0732">Signal</keyword>
<dbReference type="Pfam" id="PF07495">
    <property type="entry name" value="Y_Y_Y"/>
    <property type="match status" value="1"/>
</dbReference>
<keyword evidence="2" id="KW-1133">Transmembrane helix</keyword>
<dbReference type="AlphaFoldDB" id="A0A444W6P6"/>
<keyword evidence="6" id="KW-1185">Reference proteome</keyword>
<evidence type="ECO:0000256" key="1">
    <source>
        <dbReference type="SAM" id="Coils"/>
    </source>
</evidence>
<dbReference type="Pfam" id="PF00196">
    <property type="entry name" value="GerE"/>
    <property type="match status" value="1"/>
</dbReference>
<dbReference type="InterPro" id="IPR015943">
    <property type="entry name" value="WD40/YVTN_repeat-like_dom_sf"/>
</dbReference>
<feature type="chain" id="PRO_5019226170" evidence="3">
    <location>
        <begin position="23"/>
        <end position="972"/>
    </location>
</feature>
<proteinExistence type="predicted"/>
<dbReference type="SUPFAM" id="SSF46894">
    <property type="entry name" value="C-terminal effector domain of the bipartite response regulators"/>
    <property type="match status" value="1"/>
</dbReference>
<protein>
    <submittedName>
        <fullName evidence="5">Protein containing Y_Y_Y domain</fullName>
    </submittedName>
</protein>
<sequence length="972" mass="111517">MKKNIFYILTVIFFHLSFFAQTQDTALQAFSGKIKQYVRNDFNADPQFWAMCEDRDGTIFFGNNDGVIIFDGEHWQKINLPNNSSVRSLLTTPNNTIYAGGYNEIGTIQKDSNGRYFYRSLIEDLQLEGKNIENIWQIHSLNNKILCRAFDELIIITGKTATHIPASTSFIYSNLAGNNYYIQDANHGLLKLDSKGRELVQVFTADEFNNEEIAAILPAANNKLLVSVKSGNIYDANPETGKMQLLNNVFTNLPKDQVISAIRYSSDAIFLGTLSSKILVINNKGEVLKTPGVFQNLQDAVIHQLYKTASNNVWAMQNIGLAFIDFKSPYTYLFNKASVYDALLHNGIYYLATNQGVYYSSQNSNSMAPEFKKVPNLHGQAWSLQLLEGDIIVGHDNGLFKIEDGQAIKIGGVSGFWKVTPVKNKKGFYLASHYNGIYLLENNSGNWILHNKITGFDESSRDILASDEPDTYWVCHGYKGVFRIRINPSYQRVSSVDHFTNKNGLGSSFNVNLTRWQNEIVFTTNTGIYRFDAAQNKFIPHAQLNSILDSTKNTRKLTQYGNKTWFVQDDEAGYFFTDEKHPTLHKDLFLNLKGSFNRGMECIVSLSSNSILFGTTTGLYLYNIENNKNSNGINTTLTQISYSKDQELKLLPLTTNESEPITLPNQTDILRFEFATPKMPHGTEVQYSYVLENVDKNWSNWQNIAYKEYTHLRPGNYKFKVRSRNTAGLSGTEAVYNFTILPKWYQTTLAYILYIIAAIVLLFAIIRYISNRMERDHLKSQKEAQRAKKLLELELEQLKLQRDKEQMSLDKMHLEEDVLNKSKELANYTMLLASKKDIFSEITDDLKQLKESVKNDDSRKKILEMFQKLNQHKIGEEYMEVFDVNFEKVHHNFFERLKEINPTLTKRELRLCAFVKMDLTNKEISPLLNISLRGVENARYRVRKKLNVNHEDNFVSFLEGIAKEAEETQENE</sequence>
<dbReference type="InterPro" id="IPR016032">
    <property type="entry name" value="Sig_transdc_resp-reg_C-effctor"/>
</dbReference>
<keyword evidence="2" id="KW-0812">Transmembrane</keyword>
<dbReference type="SUPFAM" id="SSF50998">
    <property type="entry name" value="Quinoprotein alcohol dehydrogenase-like"/>
    <property type="match status" value="1"/>
</dbReference>
<dbReference type="InterPro" id="IPR003961">
    <property type="entry name" value="FN3_dom"/>
</dbReference>